<accession>A0A109LMD5</accession>
<organism evidence="1 2">
    <name type="scientific">Pseudomonas fluorescens</name>
    <dbReference type="NCBI Taxonomy" id="294"/>
    <lineage>
        <taxon>Bacteria</taxon>
        <taxon>Pseudomonadati</taxon>
        <taxon>Pseudomonadota</taxon>
        <taxon>Gammaproteobacteria</taxon>
        <taxon>Pseudomonadales</taxon>
        <taxon>Pseudomonadaceae</taxon>
        <taxon>Pseudomonas</taxon>
    </lineage>
</organism>
<proteinExistence type="predicted"/>
<evidence type="ECO:0000313" key="1">
    <source>
        <dbReference type="EMBL" id="KWV90278.1"/>
    </source>
</evidence>
<dbReference type="Proteomes" id="UP000061348">
    <property type="component" value="Unassembled WGS sequence"/>
</dbReference>
<evidence type="ECO:0000313" key="2">
    <source>
        <dbReference type="Proteomes" id="UP000061348"/>
    </source>
</evidence>
<dbReference type="EMBL" id="LCYA01000002">
    <property type="protein sequence ID" value="KWV90278.1"/>
    <property type="molecule type" value="Genomic_DNA"/>
</dbReference>
<gene>
    <name evidence="1" type="ORF">PFLmoz3_00276</name>
</gene>
<dbReference type="AlphaFoldDB" id="A0A109LMD5"/>
<name>A0A109LMD5_PSEFL</name>
<reference evidence="1 2" key="1">
    <citation type="submission" date="2015-05" db="EMBL/GenBank/DDBJ databases">
        <title>A genomic and transcriptomic approach to investigate the blue pigment phenotype in Pseudomonas fluorescens.</title>
        <authorList>
            <person name="Andreani N.A."/>
            <person name="Cardazzo B."/>
        </authorList>
    </citation>
    <scope>NUCLEOTIDE SEQUENCE [LARGE SCALE GENOMIC DNA]</scope>
    <source>
        <strain evidence="1 2">Ps_22</strain>
    </source>
</reference>
<comment type="caution">
    <text evidence="1">The sequence shown here is derived from an EMBL/GenBank/DDBJ whole genome shotgun (WGS) entry which is preliminary data.</text>
</comment>
<sequence>MAHFGAAEGFGLDRRGFLELERGFLGDGKPGATADHHQALAAFEGVDGQAPILSGGVTQALGQGLTGLQQVGFLIPVADQLCTGAQGGDKTLGGGHAEFRPGAQRHMKFTGGFQR</sequence>
<protein>
    <submittedName>
        <fullName evidence="1">Uncharacterized protein</fullName>
    </submittedName>
</protein>